<reference evidence="25" key="1">
    <citation type="journal article" date="2014" name="Int. J. Syst. Evol. Microbiol.">
        <title>Complete genome sequence of Corynebacterium casei LMG S-19264T (=DSM 44701T), isolated from a smear-ripened cheese.</title>
        <authorList>
            <consortium name="US DOE Joint Genome Institute (JGI-PGF)"/>
            <person name="Walter F."/>
            <person name="Albersmeier A."/>
            <person name="Kalinowski J."/>
            <person name="Ruckert C."/>
        </authorList>
    </citation>
    <scope>NUCLEOTIDE SEQUENCE</scope>
    <source>
        <strain evidence="25">JCM 15325</strain>
    </source>
</reference>
<comment type="function">
    <text evidence="14 20">Catalyzes the addition of meso-diaminopimelic acid to the nucleotide precursor UDP-N-acetylmuramoyl-L-alanyl-D-glutamate (UMAG) in the biosynthesis of bacterial cell-wall peptidoglycan.</text>
</comment>
<feature type="domain" description="Mur ligase central" evidence="24">
    <location>
        <begin position="106"/>
        <end position="313"/>
    </location>
</feature>
<feature type="binding site" evidence="20">
    <location>
        <begin position="45"/>
        <end position="47"/>
    </location>
    <ligand>
        <name>UDP-N-acetyl-alpha-D-muramoyl-L-alanyl-D-glutamate</name>
        <dbReference type="ChEBI" id="CHEBI:83900"/>
    </ligand>
</feature>
<dbReference type="GO" id="GO:0008360">
    <property type="term" value="P:regulation of cell shape"/>
    <property type="evidence" value="ECO:0007669"/>
    <property type="project" value="UniProtKB-KW"/>
</dbReference>
<evidence type="ECO:0000256" key="6">
    <source>
        <dbReference type="ARBA" id="ARBA00022741"/>
    </source>
</evidence>
<keyword evidence="26" id="KW-1185">Reference proteome</keyword>
<feature type="binding site" evidence="20">
    <location>
        <begin position="150"/>
        <end position="151"/>
    </location>
    <ligand>
        <name>UDP-N-acetyl-alpha-D-muramoyl-L-alanyl-D-glutamate</name>
        <dbReference type="ChEBI" id="CHEBI:83900"/>
    </ligand>
</feature>
<feature type="binding site" evidence="20">
    <location>
        <position position="30"/>
    </location>
    <ligand>
        <name>UDP-N-acetyl-alpha-D-muramoyl-L-alanyl-D-glutamate</name>
        <dbReference type="ChEBI" id="CHEBI:83900"/>
    </ligand>
</feature>
<keyword evidence="12 20" id="KW-0961">Cell wall biogenesis/degradation</keyword>
<feature type="domain" description="Mur ligase N-terminal catalytic" evidence="22">
    <location>
        <begin position="22"/>
        <end position="94"/>
    </location>
</feature>
<dbReference type="Pfam" id="PF02875">
    <property type="entry name" value="Mur_ligase_C"/>
    <property type="match status" value="1"/>
</dbReference>
<dbReference type="GO" id="GO:0005737">
    <property type="term" value="C:cytoplasm"/>
    <property type="evidence" value="ECO:0007669"/>
    <property type="project" value="UniProtKB-SubCell"/>
</dbReference>
<sequence length="495" mass="54376">MKLTDCLEALTDFRQDGEGNPEITGVTVDSRKIKPGSLFFCIKGHQVDGHRFAEQAEKNGAAAIVAEERIAADVPVIYVNDTQRALAMIADRYYGHPSHSLHLIGVTGTNGKTTITYLVQAIQEAEGISTGLIGTMGMRYKDHSVSVDNTTPEAHLIHENLALMKARGADSVIMETSSNALYDGRVRGCDFNIGIFTNLTEDHLDLHGTMKDYMYAKSLLFSQLGNRYGNPRELKAAVLNADDKASEIYKHMTAAHVLTYAIDHPADFRASSIQITPSGTSFTLSVKGKNYPVSMKLIGKFSVYNVLAALAACSLKGLDIVRMIRTVEQIKGVSGRFETVNAGQNFTVIVDYSHTPDSLENALATIKEFAEKRIITVVGCGGDRERGKRPVMAKIAVDNSDLAILTSDNPRTEDPEAIIREMESGVKGRPYKKIADRREAIRFAVRRAAEDDIILIAGKGHETYQIIGTVKHHFDDRETAKEAIIDLMNEKQSAE</sequence>
<feature type="binding site" evidence="20">
    <location>
        <begin position="408"/>
        <end position="411"/>
    </location>
    <ligand>
        <name>meso-2,6-diaminopimelate</name>
        <dbReference type="ChEBI" id="CHEBI:57791"/>
    </ligand>
</feature>
<organism evidence="25 26">
    <name type="scientific">Sporolactobacillus putidus</name>
    <dbReference type="NCBI Taxonomy" id="492735"/>
    <lineage>
        <taxon>Bacteria</taxon>
        <taxon>Bacillati</taxon>
        <taxon>Bacillota</taxon>
        <taxon>Bacilli</taxon>
        <taxon>Bacillales</taxon>
        <taxon>Sporolactobacillaceae</taxon>
        <taxon>Sporolactobacillus</taxon>
    </lineage>
</organism>
<evidence type="ECO:0000256" key="17">
    <source>
        <dbReference type="ARBA" id="ARBA00075482"/>
    </source>
</evidence>
<dbReference type="EC" id="6.3.2.13" evidence="15 20"/>
<dbReference type="InterPro" id="IPR000713">
    <property type="entry name" value="Mur_ligase_N"/>
</dbReference>
<comment type="catalytic activity">
    <reaction evidence="13 20">
        <text>UDP-N-acetyl-alpha-D-muramoyl-L-alanyl-D-glutamate + meso-2,6-diaminopimelate + ATP = UDP-N-acetyl-alpha-D-muramoyl-L-alanyl-gamma-D-glutamyl-meso-2,6-diaminopimelate + ADP + phosphate + H(+)</text>
        <dbReference type="Rhea" id="RHEA:23676"/>
        <dbReference type="ChEBI" id="CHEBI:15378"/>
        <dbReference type="ChEBI" id="CHEBI:30616"/>
        <dbReference type="ChEBI" id="CHEBI:43474"/>
        <dbReference type="ChEBI" id="CHEBI:57791"/>
        <dbReference type="ChEBI" id="CHEBI:83900"/>
        <dbReference type="ChEBI" id="CHEBI:83905"/>
        <dbReference type="ChEBI" id="CHEBI:456216"/>
        <dbReference type="EC" id="6.3.2.13"/>
    </reaction>
</comment>
<feature type="binding site" evidence="20">
    <location>
        <begin position="108"/>
        <end position="114"/>
    </location>
    <ligand>
        <name>ATP</name>
        <dbReference type="ChEBI" id="CHEBI:30616"/>
    </ligand>
</feature>
<comment type="subcellular location">
    <subcellularLocation>
        <location evidence="20 21">Cytoplasm</location>
    </subcellularLocation>
</comment>
<feature type="binding site" evidence="20">
    <location>
        <position position="185"/>
    </location>
    <ligand>
        <name>UDP-N-acetyl-alpha-D-muramoyl-L-alanyl-D-glutamate</name>
        <dbReference type="ChEBI" id="CHEBI:83900"/>
    </ligand>
</feature>
<dbReference type="Gene3D" id="3.90.190.20">
    <property type="entry name" value="Mur ligase, C-terminal domain"/>
    <property type="match status" value="1"/>
</dbReference>
<evidence type="ECO:0000259" key="24">
    <source>
        <dbReference type="Pfam" id="PF08245"/>
    </source>
</evidence>
<feature type="binding site" evidence="20">
    <location>
        <position position="384"/>
    </location>
    <ligand>
        <name>meso-2,6-diaminopimelate</name>
        <dbReference type="ChEBI" id="CHEBI:57791"/>
    </ligand>
</feature>
<dbReference type="SUPFAM" id="SSF53244">
    <property type="entry name" value="MurD-like peptide ligases, peptide-binding domain"/>
    <property type="match status" value="1"/>
</dbReference>
<dbReference type="InterPro" id="IPR036615">
    <property type="entry name" value="Mur_ligase_C_dom_sf"/>
</dbReference>
<keyword evidence="4 20" id="KW-0436">Ligase</keyword>
<keyword evidence="8 20" id="KW-0460">Magnesium</keyword>
<dbReference type="InterPro" id="IPR036565">
    <property type="entry name" value="Mur-like_cat_sf"/>
</dbReference>
<dbReference type="GO" id="GO:0000287">
    <property type="term" value="F:magnesium ion binding"/>
    <property type="evidence" value="ECO:0007669"/>
    <property type="project" value="UniProtKB-UniRule"/>
</dbReference>
<dbReference type="PANTHER" id="PTHR23135:SF4">
    <property type="entry name" value="UDP-N-ACETYLMURAMOYL-L-ALANYL-D-GLUTAMATE--2,6-DIAMINOPIMELATE LIGASE MURE HOMOLOG, CHLOROPLASTIC"/>
    <property type="match status" value="1"/>
</dbReference>
<dbReference type="FunFam" id="3.90.190.20:FF:000006">
    <property type="entry name" value="UDP-N-acetylmuramoyl-L-alanyl-D-glutamate--2,6-diaminopimelate ligase"/>
    <property type="match status" value="1"/>
</dbReference>
<comment type="cofactor">
    <cofactor evidence="20">
        <name>Mg(2+)</name>
        <dbReference type="ChEBI" id="CHEBI:18420"/>
    </cofactor>
</comment>
<dbReference type="Gene3D" id="3.40.1390.10">
    <property type="entry name" value="MurE/MurF, N-terminal domain"/>
    <property type="match status" value="1"/>
</dbReference>
<dbReference type="SUPFAM" id="SSF63418">
    <property type="entry name" value="MurE/MurF N-terminal domain"/>
    <property type="match status" value="1"/>
</dbReference>
<dbReference type="InterPro" id="IPR035911">
    <property type="entry name" value="MurE/MurF_N"/>
</dbReference>
<evidence type="ECO:0000313" key="25">
    <source>
        <dbReference type="EMBL" id="GGL44782.1"/>
    </source>
</evidence>
<dbReference type="GO" id="GO:0051301">
    <property type="term" value="P:cell division"/>
    <property type="evidence" value="ECO:0007669"/>
    <property type="project" value="UniProtKB-KW"/>
</dbReference>
<dbReference type="GO" id="GO:0005524">
    <property type="term" value="F:ATP binding"/>
    <property type="evidence" value="ECO:0007669"/>
    <property type="project" value="UniProtKB-UniRule"/>
</dbReference>
<evidence type="ECO:0000256" key="10">
    <source>
        <dbReference type="ARBA" id="ARBA00022984"/>
    </source>
</evidence>
<dbReference type="GO" id="GO:0008765">
    <property type="term" value="F:UDP-N-acetylmuramoylalanyl-D-glutamate-2,6-diaminopimelate ligase activity"/>
    <property type="evidence" value="ECO:0007669"/>
    <property type="project" value="UniProtKB-UniRule"/>
</dbReference>
<evidence type="ECO:0000256" key="18">
    <source>
        <dbReference type="ARBA" id="ARBA00076158"/>
    </source>
</evidence>
<dbReference type="RefSeq" id="WP_188801602.1">
    <property type="nucleotide sequence ID" value="NZ_BMOK01000002.1"/>
</dbReference>
<evidence type="ECO:0000256" key="14">
    <source>
        <dbReference type="ARBA" id="ARBA00056782"/>
    </source>
</evidence>
<feature type="modified residue" description="N6-carboxylysine" evidence="20">
    <location>
        <position position="217"/>
    </location>
</feature>
<keyword evidence="6 20" id="KW-0547">Nucleotide-binding</keyword>
<dbReference type="GO" id="GO:0009252">
    <property type="term" value="P:peptidoglycan biosynthetic process"/>
    <property type="evidence" value="ECO:0007669"/>
    <property type="project" value="UniProtKB-UniRule"/>
</dbReference>
<dbReference type="InterPro" id="IPR013221">
    <property type="entry name" value="Mur_ligase_cen"/>
</dbReference>
<dbReference type="Gene3D" id="3.40.1190.10">
    <property type="entry name" value="Mur-like, catalytic domain"/>
    <property type="match status" value="1"/>
</dbReference>
<dbReference type="NCBIfam" id="NF001124">
    <property type="entry name" value="PRK00139.1-2"/>
    <property type="match status" value="1"/>
</dbReference>
<reference evidence="25" key="2">
    <citation type="submission" date="2020-09" db="EMBL/GenBank/DDBJ databases">
        <authorList>
            <person name="Sun Q."/>
            <person name="Ohkuma M."/>
        </authorList>
    </citation>
    <scope>NUCLEOTIDE SEQUENCE</scope>
    <source>
        <strain evidence="25">JCM 15325</strain>
    </source>
</reference>
<gene>
    <name evidence="20 25" type="primary">murE</name>
    <name evidence="25" type="ORF">GCM10007968_06050</name>
</gene>
<dbReference type="Pfam" id="PF08245">
    <property type="entry name" value="Mur_ligase_M"/>
    <property type="match status" value="1"/>
</dbReference>
<feature type="short sequence motif" description="Meso-diaminopimelate recognition motif" evidence="20">
    <location>
        <begin position="408"/>
        <end position="411"/>
    </location>
</feature>
<evidence type="ECO:0000256" key="16">
    <source>
        <dbReference type="ARBA" id="ARBA00072883"/>
    </source>
</evidence>
<feature type="binding site" evidence="20">
    <location>
        <position position="462"/>
    </location>
    <ligand>
        <name>meso-2,6-diaminopimelate</name>
        <dbReference type="ChEBI" id="CHEBI:57791"/>
    </ligand>
</feature>
<evidence type="ECO:0000256" key="13">
    <source>
        <dbReference type="ARBA" id="ARBA00050251"/>
    </source>
</evidence>
<evidence type="ECO:0000256" key="9">
    <source>
        <dbReference type="ARBA" id="ARBA00022960"/>
    </source>
</evidence>
<evidence type="ECO:0000256" key="2">
    <source>
        <dbReference type="ARBA" id="ARBA00005898"/>
    </source>
</evidence>
<evidence type="ECO:0000313" key="26">
    <source>
        <dbReference type="Proteomes" id="UP000654670"/>
    </source>
</evidence>
<evidence type="ECO:0000259" key="23">
    <source>
        <dbReference type="Pfam" id="PF02875"/>
    </source>
</evidence>
<dbReference type="GO" id="GO:0071555">
    <property type="term" value="P:cell wall organization"/>
    <property type="evidence" value="ECO:0007669"/>
    <property type="project" value="UniProtKB-KW"/>
</dbReference>
<feature type="binding site" evidence="20">
    <location>
        <position position="149"/>
    </location>
    <ligand>
        <name>UDP-N-acetyl-alpha-D-muramoyl-L-alanyl-D-glutamate</name>
        <dbReference type="ChEBI" id="CHEBI:83900"/>
    </ligand>
</feature>
<dbReference type="EMBL" id="BMOK01000002">
    <property type="protein sequence ID" value="GGL44782.1"/>
    <property type="molecule type" value="Genomic_DNA"/>
</dbReference>
<keyword evidence="9 20" id="KW-0133">Cell shape</keyword>
<evidence type="ECO:0000256" key="12">
    <source>
        <dbReference type="ARBA" id="ARBA00023316"/>
    </source>
</evidence>
<evidence type="ECO:0000256" key="3">
    <source>
        <dbReference type="ARBA" id="ARBA00022490"/>
    </source>
</evidence>
<evidence type="ECO:0000256" key="4">
    <source>
        <dbReference type="ARBA" id="ARBA00022598"/>
    </source>
</evidence>
<comment type="caution">
    <text evidence="25">The sequence shown here is derived from an EMBL/GenBank/DDBJ whole genome shotgun (WGS) entry which is preliminary data.</text>
</comment>
<keyword evidence="5 20" id="KW-0132">Cell division</keyword>
<evidence type="ECO:0000256" key="7">
    <source>
        <dbReference type="ARBA" id="ARBA00022840"/>
    </source>
</evidence>
<feature type="domain" description="Mur ligase C-terminal" evidence="23">
    <location>
        <begin position="335"/>
        <end position="460"/>
    </location>
</feature>
<keyword evidence="11 20" id="KW-0131">Cell cycle</keyword>
<dbReference type="SUPFAM" id="SSF53623">
    <property type="entry name" value="MurD-like peptide ligases, catalytic domain"/>
    <property type="match status" value="1"/>
</dbReference>
<dbReference type="Proteomes" id="UP000654670">
    <property type="component" value="Unassembled WGS sequence"/>
</dbReference>
<evidence type="ECO:0000256" key="5">
    <source>
        <dbReference type="ARBA" id="ARBA00022618"/>
    </source>
</evidence>
<keyword evidence="7 20" id="KW-0067">ATP-binding</keyword>
<dbReference type="HAMAP" id="MF_00208">
    <property type="entry name" value="MurE"/>
    <property type="match status" value="1"/>
</dbReference>
<comment type="PTM">
    <text evidence="20">Carboxylation is probably crucial for Mg(2+) binding and, consequently, for the gamma-phosphate positioning of ATP.</text>
</comment>
<evidence type="ECO:0000256" key="21">
    <source>
        <dbReference type="RuleBase" id="RU004135"/>
    </source>
</evidence>
<dbReference type="PANTHER" id="PTHR23135">
    <property type="entry name" value="MUR LIGASE FAMILY MEMBER"/>
    <property type="match status" value="1"/>
</dbReference>
<feature type="binding site" evidence="20">
    <location>
        <position position="177"/>
    </location>
    <ligand>
        <name>UDP-N-acetyl-alpha-D-muramoyl-L-alanyl-D-glutamate</name>
        <dbReference type="ChEBI" id="CHEBI:83900"/>
    </ligand>
</feature>
<dbReference type="FunFam" id="3.40.1390.10:FF:000005">
    <property type="entry name" value="UDP-N-acetylmuramoyl-L-alanyl-D-glutamate--2,6-diaminopimelate ligase"/>
    <property type="match status" value="1"/>
</dbReference>
<evidence type="ECO:0000256" key="1">
    <source>
        <dbReference type="ARBA" id="ARBA00004752"/>
    </source>
</evidence>
<protein>
    <recommendedName>
        <fullName evidence="16 20">UDP-N-acetylmuramoyl-L-alanyl-D-glutamate--2,6-diaminopimelate ligase</fullName>
        <ecNumber evidence="15 20">6.3.2.13</ecNumber>
    </recommendedName>
    <alternativeName>
        <fullName evidence="17 20">Meso-A2pm-adding enzyme</fullName>
    </alternativeName>
    <alternativeName>
        <fullName evidence="18 20">Meso-diaminopimelate-adding enzyme</fullName>
    </alternativeName>
    <alternativeName>
        <fullName evidence="19 20">UDP-MurNAc-L-Ala-D-Glu:meso-diaminopimelate ligase</fullName>
    </alternativeName>
    <alternativeName>
        <fullName evidence="20">UDP-MurNAc-tripeptide synthetase</fullName>
    </alternativeName>
    <alternativeName>
        <fullName evidence="20">UDP-N-acetylmuramyl-tripeptide synthetase</fullName>
    </alternativeName>
</protein>
<comment type="similarity">
    <text evidence="2 20">Belongs to the MurCDEF family. MurE subfamily.</text>
</comment>
<evidence type="ECO:0000256" key="11">
    <source>
        <dbReference type="ARBA" id="ARBA00023306"/>
    </source>
</evidence>
<keyword evidence="10 20" id="KW-0573">Peptidoglycan synthesis</keyword>
<dbReference type="AlphaFoldDB" id="A0A917RYR0"/>
<evidence type="ECO:0000256" key="20">
    <source>
        <dbReference type="HAMAP-Rule" id="MF_00208"/>
    </source>
</evidence>
<evidence type="ECO:0000259" key="22">
    <source>
        <dbReference type="Pfam" id="PF01225"/>
    </source>
</evidence>
<proteinExistence type="inferred from homology"/>
<evidence type="ECO:0000256" key="15">
    <source>
        <dbReference type="ARBA" id="ARBA00066633"/>
    </source>
</evidence>
<comment type="caution">
    <text evidence="20">Lacks conserved residue(s) required for the propagation of feature annotation.</text>
</comment>
<evidence type="ECO:0000256" key="19">
    <source>
        <dbReference type="ARBA" id="ARBA00081560"/>
    </source>
</evidence>
<dbReference type="InterPro" id="IPR004101">
    <property type="entry name" value="Mur_ligase_C"/>
</dbReference>
<dbReference type="NCBIfam" id="TIGR01085">
    <property type="entry name" value="murE"/>
    <property type="match status" value="1"/>
</dbReference>
<dbReference type="NCBIfam" id="NF001126">
    <property type="entry name" value="PRK00139.1-4"/>
    <property type="match status" value="1"/>
</dbReference>
<evidence type="ECO:0000256" key="8">
    <source>
        <dbReference type="ARBA" id="ARBA00022842"/>
    </source>
</evidence>
<accession>A0A917RYR0</accession>
<comment type="pathway">
    <text evidence="1 20 21">Cell wall biogenesis; peptidoglycan biosynthesis.</text>
</comment>
<feature type="binding site" evidence="20">
    <location>
        <position position="458"/>
    </location>
    <ligand>
        <name>meso-2,6-diaminopimelate</name>
        <dbReference type="ChEBI" id="CHEBI:57791"/>
    </ligand>
</feature>
<name>A0A917RYR0_9BACL</name>
<dbReference type="InterPro" id="IPR005761">
    <property type="entry name" value="UDP-N-AcMur-Glu-dNH2Pim_ligase"/>
</dbReference>
<dbReference type="Pfam" id="PF01225">
    <property type="entry name" value="Mur_ligase"/>
    <property type="match status" value="1"/>
</dbReference>
<keyword evidence="3 20" id="KW-0963">Cytoplasm</keyword>